<protein>
    <recommendedName>
        <fullName evidence="5">THAP-type domain-containing protein</fullName>
    </recommendedName>
</protein>
<keyword evidence="7" id="KW-1185">Reference proteome</keyword>
<dbReference type="Pfam" id="PF05485">
    <property type="entry name" value="THAP"/>
    <property type="match status" value="1"/>
</dbReference>
<accession>A0AAN7VHD9</accession>
<evidence type="ECO:0000256" key="2">
    <source>
        <dbReference type="ARBA" id="ARBA00022771"/>
    </source>
</evidence>
<dbReference type="Proteomes" id="UP001329430">
    <property type="component" value="Chromosome 2"/>
</dbReference>
<evidence type="ECO:0000256" key="3">
    <source>
        <dbReference type="ARBA" id="ARBA00022833"/>
    </source>
</evidence>
<evidence type="ECO:0000313" key="7">
    <source>
        <dbReference type="Proteomes" id="UP001329430"/>
    </source>
</evidence>
<evidence type="ECO:0000256" key="4">
    <source>
        <dbReference type="ARBA" id="ARBA00023125"/>
    </source>
</evidence>
<comment type="caution">
    <text evidence="6">The sequence shown here is derived from an EMBL/GenBank/DDBJ whole genome shotgun (WGS) entry which is preliminary data.</text>
</comment>
<organism evidence="6 7">
    <name type="scientific">Pyrocoelia pectoralis</name>
    <dbReference type="NCBI Taxonomy" id="417401"/>
    <lineage>
        <taxon>Eukaryota</taxon>
        <taxon>Metazoa</taxon>
        <taxon>Ecdysozoa</taxon>
        <taxon>Arthropoda</taxon>
        <taxon>Hexapoda</taxon>
        <taxon>Insecta</taxon>
        <taxon>Pterygota</taxon>
        <taxon>Neoptera</taxon>
        <taxon>Endopterygota</taxon>
        <taxon>Coleoptera</taxon>
        <taxon>Polyphaga</taxon>
        <taxon>Elateriformia</taxon>
        <taxon>Elateroidea</taxon>
        <taxon>Lampyridae</taxon>
        <taxon>Lampyrinae</taxon>
        <taxon>Pyrocoelia</taxon>
    </lineage>
</organism>
<dbReference type="SUPFAM" id="SSF57716">
    <property type="entry name" value="Glucocorticoid receptor-like (DNA-binding domain)"/>
    <property type="match status" value="1"/>
</dbReference>
<keyword evidence="1" id="KW-0479">Metal-binding</keyword>
<gene>
    <name evidence="6" type="ORF">RI129_002964</name>
</gene>
<feature type="domain" description="THAP-type" evidence="5">
    <location>
        <begin position="6"/>
        <end position="72"/>
    </location>
</feature>
<reference evidence="6 7" key="1">
    <citation type="journal article" date="2024" name="Insects">
        <title>An Improved Chromosome-Level Genome Assembly of the Firefly Pyrocoelia pectoralis.</title>
        <authorList>
            <person name="Fu X."/>
            <person name="Meyer-Rochow V.B."/>
            <person name="Ballantyne L."/>
            <person name="Zhu X."/>
        </authorList>
    </citation>
    <scope>NUCLEOTIDE SEQUENCE [LARGE SCALE GENOMIC DNA]</scope>
    <source>
        <strain evidence="6">XCY_ONT2</strain>
    </source>
</reference>
<dbReference type="GO" id="GO:0003677">
    <property type="term" value="F:DNA binding"/>
    <property type="evidence" value="ECO:0007669"/>
    <property type="project" value="UniProtKB-KW"/>
</dbReference>
<evidence type="ECO:0000313" key="6">
    <source>
        <dbReference type="EMBL" id="KAK5648072.1"/>
    </source>
</evidence>
<sequence>MGYTKCCLSNCNATVLPLHRFPNRSKYLLRFKEWVEKIGNEDLLNMDPFEVYNRKRACHKHFDSQFYSEGLNIINQEYGKMKDTCEFFGRLPLVKTMLVVFQQLVIFAVLPKKI</sequence>
<dbReference type="InterPro" id="IPR006612">
    <property type="entry name" value="THAP_Znf"/>
</dbReference>
<keyword evidence="4" id="KW-0238">DNA-binding</keyword>
<proteinExistence type="predicted"/>
<evidence type="ECO:0000259" key="5">
    <source>
        <dbReference type="Pfam" id="PF05485"/>
    </source>
</evidence>
<dbReference type="EMBL" id="JAVRBK010000002">
    <property type="protein sequence ID" value="KAK5648072.1"/>
    <property type="molecule type" value="Genomic_DNA"/>
</dbReference>
<keyword evidence="3" id="KW-0862">Zinc</keyword>
<evidence type="ECO:0000256" key="1">
    <source>
        <dbReference type="ARBA" id="ARBA00022723"/>
    </source>
</evidence>
<dbReference type="AlphaFoldDB" id="A0AAN7VHD9"/>
<dbReference type="GO" id="GO:0008270">
    <property type="term" value="F:zinc ion binding"/>
    <property type="evidence" value="ECO:0007669"/>
    <property type="project" value="UniProtKB-KW"/>
</dbReference>
<keyword evidence="2" id="KW-0863">Zinc-finger</keyword>
<name>A0AAN7VHD9_9COLE</name>